<keyword evidence="2" id="KW-0645">Protease</keyword>
<evidence type="ECO:0000256" key="2">
    <source>
        <dbReference type="ARBA" id="ARBA00022670"/>
    </source>
</evidence>
<comment type="caution">
    <text evidence="6">The sequence shown here is derived from an EMBL/GenBank/DDBJ whole genome shotgun (WGS) entry which is preliminary data.</text>
</comment>
<evidence type="ECO:0000313" key="6">
    <source>
        <dbReference type="EMBL" id="KAJ7774618.1"/>
    </source>
</evidence>
<dbReference type="Pfam" id="PF18758">
    <property type="entry name" value="KDZ"/>
    <property type="match status" value="1"/>
</dbReference>
<evidence type="ECO:0000259" key="5">
    <source>
        <dbReference type="PROSITE" id="PS50600"/>
    </source>
</evidence>
<accession>A0AAD7JYN6</accession>
<feature type="compositionally biased region" description="Pro residues" evidence="4">
    <location>
        <begin position="263"/>
        <end position="272"/>
    </location>
</feature>
<dbReference type="GO" id="GO:0006508">
    <property type="term" value="P:proteolysis"/>
    <property type="evidence" value="ECO:0007669"/>
    <property type="project" value="UniProtKB-KW"/>
</dbReference>
<reference evidence="6" key="1">
    <citation type="submission" date="2023-03" db="EMBL/GenBank/DDBJ databases">
        <title>Massive genome expansion in bonnet fungi (Mycena s.s.) driven by repeated elements and novel gene families across ecological guilds.</title>
        <authorList>
            <consortium name="Lawrence Berkeley National Laboratory"/>
            <person name="Harder C.B."/>
            <person name="Miyauchi S."/>
            <person name="Viragh M."/>
            <person name="Kuo A."/>
            <person name="Thoen E."/>
            <person name="Andreopoulos B."/>
            <person name="Lu D."/>
            <person name="Skrede I."/>
            <person name="Drula E."/>
            <person name="Henrissat B."/>
            <person name="Morin E."/>
            <person name="Kohler A."/>
            <person name="Barry K."/>
            <person name="LaButti K."/>
            <person name="Morin E."/>
            <person name="Salamov A."/>
            <person name="Lipzen A."/>
            <person name="Mereny Z."/>
            <person name="Hegedus B."/>
            <person name="Baldrian P."/>
            <person name="Stursova M."/>
            <person name="Weitz H."/>
            <person name="Taylor A."/>
            <person name="Grigoriev I.V."/>
            <person name="Nagy L.G."/>
            <person name="Martin F."/>
            <person name="Kauserud H."/>
        </authorList>
    </citation>
    <scope>NUCLEOTIDE SEQUENCE</scope>
    <source>
        <strain evidence="6">CBHHK188m</strain>
    </source>
</reference>
<evidence type="ECO:0000256" key="3">
    <source>
        <dbReference type="ARBA" id="ARBA00022801"/>
    </source>
</evidence>
<dbReference type="Proteomes" id="UP001215280">
    <property type="component" value="Unassembled WGS sequence"/>
</dbReference>
<dbReference type="InterPro" id="IPR003653">
    <property type="entry name" value="Peptidase_C48_C"/>
</dbReference>
<dbReference type="SUPFAM" id="SSF54001">
    <property type="entry name" value="Cysteine proteinases"/>
    <property type="match status" value="1"/>
</dbReference>
<dbReference type="EMBL" id="JARJLG010000015">
    <property type="protein sequence ID" value="KAJ7774618.1"/>
    <property type="molecule type" value="Genomic_DNA"/>
</dbReference>
<dbReference type="PANTHER" id="PTHR33096:SF1">
    <property type="entry name" value="CXC1-LIKE CYSTEINE CLUSTER ASSOCIATED WITH KDZ TRANSPOSASES DOMAIN-CONTAINING PROTEIN"/>
    <property type="match status" value="1"/>
</dbReference>
<dbReference type="Pfam" id="PF02902">
    <property type="entry name" value="Peptidase_C48"/>
    <property type="match status" value="1"/>
</dbReference>
<proteinExistence type="inferred from homology"/>
<dbReference type="InterPro" id="IPR041320">
    <property type="entry name" value="CxC1"/>
</dbReference>
<evidence type="ECO:0000256" key="4">
    <source>
        <dbReference type="SAM" id="MobiDB-lite"/>
    </source>
</evidence>
<dbReference type="InterPro" id="IPR040521">
    <property type="entry name" value="KDZ"/>
</dbReference>
<feature type="domain" description="Ubiquitin-like protease family profile" evidence="5">
    <location>
        <begin position="984"/>
        <end position="1170"/>
    </location>
</feature>
<evidence type="ECO:0000313" key="7">
    <source>
        <dbReference type="Proteomes" id="UP001215280"/>
    </source>
</evidence>
<dbReference type="Gene3D" id="3.40.395.10">
    <property type="entry name" value="Adenoviral Proteinase, Chain A"/>
    <property type="match status" value="1"/>
</dbReference>
<sequence length="1202" mass="134879">MGPLESDVARTIDEADDAEIADWEDMEASTQPSIRVPLSPLSPAPGPSFRDTRNMRLHSAFHDLLPQLTAPLAALRLATRGWMPPVAPPVIQHICTASCNSPTTLRLNCLYISLTTCECVPIAVLLVGVGLFPSSPTKPKTAVSIDLLDIYRALFERSCDAVTALAAALHTIYLRRGFEVVSQAGNIIKDPFRAPLGTTIQWYSNLRSLLRRKTDTVLENVYQSLFDEHPNDDTNTMEASAADGGHQVVEPSGLESTMHSEPTPIPSTPSQPPDDEAKCLKPGRAHRVLRERCPACFGLEEWGRPLSEGGDIQLGSDGDGPIDYDPSFFLSKEKVDKVEARIDEAKRKKPRTYIPPIPVEAIATCEASWTAANENKLKSDAARHDSHGVFVITCRHSQVLFLCNIDTPGEKQKYVIAALEEVASMLPPQATMTQCYDVACSTDQSVNLRVCFVINAMHAYGHQWICQLVYSPRLHKGMGLTDAEGVERFWSRIRKLIGITRRQWNSRRIWMIDQYAGFVSEDGRNKLGDWIQRQITKNLASKKGAARRVLQECGVTTAELRAQWEEQKIAQTSVRSHAPVRLRRELDKVLTLQAQIDTVEKSIAEVKQSITKEASPESISLLHSLELTHTTLNTQAEQLYASLNIHQGFPELQGLPLDFVRTLLIARDLKINIRKRAMGTFYEWETLDRAVGGRHEALGTKLHQHTQKAISRRKPALIKAIQKYNDYCANLAELIPPECLIPLPQALSTELNGLREDPSLHDDVWITPTEGEIPRWLDDADVRDGIRALHLADRCSEESSRLPREVQNMSRWLKEEITVVTRALEIHGDSHLKLPLLQRKEYLDYLCMAWAPALTSHHQPLNLQPTEASLTASRITARAPVFSPTIPSVPHVTEDDDLPDNAAILDPSVQHVEAAEELDPGDTSESEEVIEVQNTLSEDSDEVDTTVINSDALTLSFVWEIKVCVPVLLPRTRIVVPCDSHPMREIEASDLARIQSPTGRLNGHLINGIAASLLSYHSHPTCPYTEHASLCAVFSTYDLPRVRYNSSDDELWRNIAPTRYWEKSLWIIPIHRPNEEHWVLVVASIHSQELWFFDSFGQRRGWRTDLKVRAVMLLITRMVVLANHNHHVLPVSTDDPGYPWIARPLVPLDKPRQTNGYDCGVWVLCMIVAVLHGYTNTGVLEVQMRQVRPLFTDYVLNLPLKQ</sequence>
<dbReference type="GO" id="GO:0019783">
    <property type="term" value="F:ubiquitin-like protein peptidase activity"/>
    <property type="evidence" value="ECO:0007669"/>
    <property type="project" value="UniProtKB-ARBA"/>
</dbReference>
<dbReference type="Pfam" id="PF18802">
    <property type="entry name" value="CxC1"/>
    <property type="match status" value="1"/>
</dbReference>
<evidence type="ECO:0000256" key="1">
    <source>
        <dbReference type="ARBA" id="ARBA00005234"/>
    </source>
</evidence>
<organism evidence="6 7">
    <name type="scientific">Mycena maculata</name>
    <dbReference type="NCBI Taxonomy" id="230809"/>
    <lineage>
        <taxon>Eukaryota</taxon>
        <taxon>Fungi</taxon>
        <taxon>Dikarya</taxon>
        <taxon>Basidiomycota</taxon>
        <taxon>Agaricomycotina</taxon>
        <taxon>Agaricomycetes</taxon>
        <taxon>Agaricomycetidae</taxon>
        <taxon>Agaricales</taxon>
        <taxon>Marasmiineae</taxon>
        <taxon>Mycenaceae</taxon>
        <taxon>Mycena</taxon>
    </lineage>
</organism>
<dbReference type="AlphaFoldDB" id="A0AAD7JYN6"/>
<gene>
    <name evidence="6" type="ORF">DFH07DRAFT_865897</name>
</gene>
<dbReference type="PROSITE" id="PS50600">
    <property type="entry name" value="ULP_PROTEASE"/>
    <property type="match status" value="1"/>
</dbReference>
<comment type="similarity">
    <text evidence="1">Belongs to the peptidase C48 family.</text>
</comment>
<dbReference type="PANTHER" id="PTHR33096">
    <property type="entry name" value="CXC2 DOMAIN-CONTAINING PROTEIN"/>
    <property type="match status" value="1"/>
</dbReference>
<feature type="region of interest" description="Disordered" evidence="4">
    <location>
        <begin position="229"/>
        <end position="277"/>
    </location>
</feature>
<protein>
    <recommendedName>
        <fullName evidence="5">Ubiquitin-like protease family profile domain-containing protein</fullName>
    </recommendedName>
</protein>
<dbReference type="InterPro" id="IPR038765">
    <property type="entry name" value="Papain-like_cys_pep_sf"/>
</dbReference>
<name>A0AAD7JYN6_9AGAR</name>
<keyword evidence="3" id="KW-0378">Hydrolase</keyword>
<dbReference type="GO" id="GO:0008234">
    <property type="term" value="F:cysteine-type peptidase activity"/>
    <property type="evidence" value="ECO:0007669"/>
    <property type="project" value="InterPro"/>
</dbReference>
<keyword evidence="7" id="KW-1185">Reference proteome</keyword>